<evidence type="ECO:0000313" key="3">
    <source>
        <dbReference type="Proteomes" id="UP001220256"/>
    </source>
</evidence>
<reference evidence="2 3" key="1">
    <citation type="journal article" date="2023" name="IMA Fungus">
        <title>Comparative genomic study of the Penicillium genus elucidates a diverse pangenome and 15 lateral gene transfer events.</title>
        <authorList>
            <person name="Petersen C."/>
            <person name="Sorensen T."/>
            <person name="Nielsen M.R."/>
            <person name="Sondergaard T.E."/>
            <person name="Sorensen J.L."/>
            <person name="Fitzpatrick D.A."/>
            <person name="Frisvad J.C."/>
            <person name="Nielsen K.L."/>
        </authorList>
    </citation>
    <scope>NUCLEOTIDE SEQUENCE [LARGE SCALE GENOMIC DNA]</scope>
    <source>
        <strain evidence="2 3">IBT 3361</strain>
    </source>
</reference>
<protein>
    <submittedName>
        <fullName evidence="2">Uncharacterized protein</fullName>
    </submittedName>
</protein>
<evidence type="ECO:0000313" key="2">
    <source>
        <dbReference type="EMBL" id="KAJ5274790.1"/>
    </source>
</evidence>
<dbReference type="Proteomes" id="UP001220256">
    <property type="component" value="Unassembled WGS sequence"/>
</dbReference>
<accession>A0ABQ8WQP6</accession>
<sequence length="135" mass="15248">MSELLGSQDSKPVPDCHPSPQYHLCEPSPDVLTSIIENERAFRLAIKRMTEIETISEDFSENRPAGDCDIQIRIDYLEQSSLLLEEMMQLCTKVKNLLKERLENREIYIAIGGLSDTKSQPPDAKRASPELSGSR</sequence>
<gene>
    <name evidence="2" type="ORF">N7505_003335</name>
</gene>
<name>A0ABQ8WQP6_PENCH</name>
<organism evidence="2 3">
    <name type="scientific">Penicillium chrysogenum</name>
    <name type="common">Penicillium notatum</name>
    <dbReference type="NCBI Taxonomy" id="5076"/>
    <lineage>
        <taxon>Eukaryota</taxon>
        <taxon>Fungi</taxon>
        <taxon>Dikarya</taxon>
        <taxon>Ascomycota</taxon>
        <taxon>Pezizomycotina</taxon>
        <taxon>Eurotiomycetes</taxon>
        <taxon>Eurotiomycetidae</taxon>
        <taxon>Eurotiales</taxon>
        <taxon>Aspergillaceae</taxon>
        <taxon>Penicillium</taxon>
        <taxon>Penicillium chrysogenum species complex</taxon>
    </lineage>
</organism>
<keyword evidence="3" id="KW-1185">Reference proteome</keyword>
<dbReference type="EMBL" id="JAPVEB010000002">
    <property type="protein sequence ID" value="KAJ5274790.1"/>
    <property type="molecule type" value="Genomic_DNA"/>
</dbReference>
<evidence type="ECO:0000256" key="1">
    <source>
        <dbReference type="SAM" id="MobiDB-lite"/>
    </source>
</evidence>
<feature type="region of interest" description="Disordered" evidence="1">
    <location>
        <begin position="114"/>
        <end position="135"/>
    </location>
</feature>
<proteinExistence type="predicted"/>
<comment type="caution">
    <text evidence="2">The sequence shown here is derived from an EMBL/GenBank/DDBJ whole genome shotgun (WGS) entry which is preliminary data.</text>
</comment>